<protein>
    <submittedName>
        <fullName evidence="1">Uncharacterized protein</fullName>
    </submittedName>
</protein>
<name>A0ACB8INA7_CITSI</name>
<proteinExistence type="predicted"/>
<reference evidence="2" key="1">
    <citation type="journal article" date="2023" name="Hortic. Res.">
        <title>A chromosome-level phased genome enabling allele-level studies in sweet orange: a case study on citrus Huanglongbing tolerance.</title>
        <authorList>
            <person name="Wu B."/>
            <person name="Yu Q."/>
            <person name="Deng Z."/>
            <person name="Duan Y."/>
            <person name="Luo F."/>
            <person name="Gmitter F. Jr."/>
        </authorList>
    </citation>
    <scope>NUCLEOTIDE SEQUENCE [LARGE SCALE GENOMIC DNA]</scope>
    <source>
        <strain evidence="2">cv. Valencia</strain>
    </source>
</reference>
<accession>A0ACB8INA7</accession>
<comment type="caution">
    <text evidence="1">The sequence shown here is derived from an EMBL/GenBank/DDBJ whole genome shotgun (WGS) entry which is preliminary data.</text>
</comment>
<sequence>MFIRGKGKIGYLTGSIKEPTEEDPKFQTWDADNSMIMSWLMNSMEPEIGQTYLFMPTTKDLWDAVTETYSDLGNSAQICDLKTRIRETKQGSQRQGLDQYYDCEWECGVDSAKYKKMLEKERVFEFLTSLSSDLDEVGSVFYVRREESRKNVMMGGSSVENSTLIFVTLETPLVGGTKNLKKSDEKDRVWCIYCHKPRHTRDACWKLYGKPLNLKNNKFSSIHSRGFQVVGENQLTTNTGESESQLFTKEQLEQLYRLLNQSQSLPNPSSSSSSSQKGNNFTALGVVNEKKDLWIIDSGATDHMTSHSKLFSSYIPCFGGQTIKIADSSHLL</sequence>
<evidence type="ECO:0000313" key="2">
    <source>
        <dbReference type="Proteomes" id="UP000829398"/>
    </source>
</evidence>
<organism evidence="1 2">
    <name type="scientific">Citrus sinensis</name>
    <name type="common">Sweet orange</name>
    <name type="synonym">Citrus aurantium var. sinensis</name>
    <dbReference type="NCBI Taxonomy" id="2711"/>
    <lineage>
        <taxon>Eukaryota</taxon>
        <taxon>Viridiplantae</taxon>
        <taxon>Streptophyta</taxon>
        <taxon>Embryophyta</taxon>
        <taxon>Tracheophyta</taxon>
        <taxon>Spermatophyta</taxon>
        <taxon>Magnoliopsida</taxon>
        <taxon>eudicotyledons</taxon>
        <taxon>Gunneridae</taxon>
        <taxon>Pentapetalae</taxon>
        <taxon>rosids</taxon>
        <taxon>malvids</taxon>
        <taxon>Sapindales</taxon>
        <taxon>Rutaceae</taxon>
        <taxon>Aurantioideae</taxon>
        <taxon>Citrus</taxon>
    </lineage>
</organism>
<gene>
    <name evidence="1" type="ORF">KPL71_024022</name>
</gene>
<evidence type="ECO:0000313" key="1">
    <source>
        <dbReference type="EMBL" id="KAH9698483.1"/>
    </source>
</evidence>
<keyword evidence="2" id="KW-1185">Reference proteome</keyword>
<dbReference type="EMBL" id="CM039177">
    <property type="protein sequence ID" value="KAH9698483.1"/>
    <property type="molecule type" value="Genomic_DNA"/>
</dbReference>
<dbReference type="Proteomes" id="UP000829398">
    <property type="component" value="Chromosome 8"/>
</dbReference>